<evidence type="ECO:0000313" key="7">
    <source>
        <dbReference type="Proteomes" id="UP000249757"/>
    </source>
</evidence>
<reference evidence="7" key="4">
    <citation type="journal article" date="2022" name="Microb. Genom.">
        <title>A global pangenome for the wheat fungal pathogen Pyrenophora tritici-repentis and prediction of effector protein structural homology.</title>
        <authorList>
            <person name="Moolhuijzen P.M."/>
            <person name="See P.T."/>
            <person name="Shi G."/>
            <person name="Powell H.R."/>
            <person name="Cockram J."/>
            <person name="Jorgensen L.N."/>
            <person name="Benslimane H."/>
            <person name="Strelkov S.E."/>
            <person name="Turner J."/>
            <person name="Liu Z."/>
            <person name="Moffat C.S."/>
        </authorList>
    </citation>
    <scope>NUCLEOTIDE SEQUENCE [LARGE SCALE GENOMIC DNA]</scope>
</reference>
<evidence type="ECO:0000313" key="6">
    <source>
        <dbReference type="Proteomes" id="UP000245464"/>
    </source>
</evidence>
<evidence type="ECO:0000256" key="2">
    <source>
        <dbReference type="SAM" id="MobiDB-lite"/>
    </source>
</evidence>
<dbReference type="InterPro" id="IPR036770">
    <property type="entry name" value="Ankyrin_rpt-contain_sf"/>
</dbReference>
<dbReference type="Pfam" id="PF13637">
    <property type="entry name" value="Ank_4"/>
    <property type="match status" value="1"/>
</dbReference>
<keyword evidence="7" id="KW-1185">Reference proteome</keyword>
<dbReference type="PANTHER" id="PTHR22677:SF4">
    <property type="entry name" value="USHER SYNDROME TYPE-1G PROTEIN-LIKE PROTEIN"/>
    <property type="match status" value="1"/>
</dbReference>
<reference evidence="5" key="2">
    <citation type="submission" date="2021-05" db="EMBL/GenBank/DDBJ databases">
        <authorList>
            <person name="Moolhuijzen P.M."/>
            <person name="Moffat C.S."/>
        </authorList>
    </citation>
    <scope>NUCLEOTIDE SEQUENCE</scope>
    <source>
        <strain evidence="5">86-124</strain>
    </source>
</reference>
<feature type="repeat" description="ANK" evidence="1">
    <location>
        <begin position="503"/>
        <end position="535"/>
    </location>
</feature>
<feature type="repeat" description="ANK" evidence="1">
    <location>
        <begin position="536"/>
        <end position="568"/>
    </location>
</feature>
<gene>
    <name evidence="5" type="ORF">Ptr86124_005297</name>
    <name evidence="4" type="ORF">PtrM4_140880</name>
</gene>
<protein>
    <submittedName>
        <fullName evidence="4">Ankyrin repeat domain containing protein</fullName>
    </submittedName>
    <submittedName>
        <fullName evidence="5">Ankyrin repeat domain protein</fullName>
    </submittedName>
</protein>
<feature type="repeat" description="ANK" evidence="1">
    <location>
        <begin position="475"/>
        <end position="502"/>
    </location>
</feature>
<dbReference type="Proteomes" id="UP000245464">
    <property type="component" value="Chromosome 8"/>
</dbReference>
<reference evidence="5" key="3">
    <citation type="journal article" date="2022" name="bioRxiv">
        <title>A global pangenome for the wheat fungal pathogen Pyrenophora tritici-repentis and prediction of effector protein structural homology.</title>
        <authorList>
            <person name="Moolhuijzen P."/>
            <person name="See P.T."/>
            <person name="Shi G."/>
            <person name="Powell H.R."/>
            <person name="Cockram J."/>
            <person name="Jorgensen L.N."/>
            <person name="Benslimane H."/>
            <person name="Strelkov S.E."/>
            <person name="Turner J."/>
            <person name="Liu Z."/>
            <person name="Moffat C.S."/>
        </authorList>
    </citation>
    <scope>NUCLEOTIDE SEQUENCE</scope>
    <source>
        <strain evidence="5">86-124</strain>
    </source>
</reference>
<sequence length="649" mass="71199">MSPGAHVSSVFDLYVRDIKLHGQGPIESLFKSLMETLRLILSEVRMQSDIAQPYGSVESSCAALFFWGTDLGLLRGELDDMLQDSPQLRNTCLTVLASISQFASTSLIHLVNSEHRQKRILQSTGISTSLEQTMNMIEQQHRSNYQPKQDVETLCQTLRTKIDTLIMLAPSLASPAEEIYDDDEPRAIQSNEKHLPEQAYANSVSQKFPRAAPAIVVHLGKLNWDRYNHMLRLQRETIQQENQVTALEKARTIFHDSGLGFSLPAQSEVGLNIAVDTSRPESVYAPSMVSSRAEASHKRVPSLPAQARSGDPFTCEICNKQVRFQRTKAWKKHIFDDILAYACFFVECYDTRVFFENSEALMIHLQDHHGMDVRVSDVTCPLCVEFTTGDRDVLSLHVARHMEEIALAILPCSVDSDEESADNSTSDATSIKDDNILQTRQDECPEDPNDREYPGSPILPYHDPMTGKLGVPFEMQAASYRGHEQVVKMLLDAGADINAQGGNHGNALQAASLRGHKQVVKMLLDKGVDINAQSGNHGNALQAASEGGHKQVVKMLLDNGADINAQGGEYGNALQAASARGHEQVVKTLLDNGADINAQGGYFGNALQAASLRGHEQVVKMLLDNGADINAQSGNHGNALQAASEGGHK</sequence>
<evidence type="ECO:0000313" key="4">
    <source>
        <dbReference type="EMBL" id="KAF7567497.1"/>
    </source>
</evidence>
<evidence type="ECO:0000313" key="5">
    <source>
        <dbReference type="EMBL" id="KAI1515296.1"/>
    </source>
</evidence>
<dbReference type="Gene3D" id="1.25.40.20">
    <property type="entry name" value="Ankyrin repeat-containing domain"/>
    <property type="match status" value="1"/>
</dbReference>
<evidence type="ECO:0000259" key="3">
    <source>
        <dbReference type="Pfam" id="PF26082"/>
    </source>
</evidence>
<feature type="compositionally biased region" description="Basic and acidic residues" evidence="2">
    <location>
        <begin position="430"/>
        <end position="453"/>
    </location>
</feature>
<dbReference type="EMBL" id="NQIK02000008">
    <property type="protein sequence ID" value="KAF7567497.1"/>
    <property type="molecule type" value="Genomic_DNA"/>
</dbReference>
<dbReference type="Proteomes" id="UP000249757">
    <property type="component" value="Unassembled WGS sequence"/>
</dbReference>
<dbReference type="PROSITE" id="PS50297">
    <property type="entry name" value="ANK_REP_REGION"/>
    <property type="match status" value="5"/>
</dbReference>
<dbReference type="AlphaFoldDB" id="A0A2W1GNX7"/>
<evidence type="ECO:0000256" key="1">
    <source>
        <dbReference type="PROSITE-ProRule" id="PRU00023"/>
    </source>
</evidence>
<dbReference type="InterPro" id="IPR058925">
    <property type="entry name" value="zf-C2H2_AcuF"/>
</dbReference>
<dbReference type="PANTHER" id="PTHR22677">
    <property type="entry name" value="ANKYRIN REPEAT DOMAIN-CONTAINING PROTEIN 60"/>
    <property type="match status" value="1"/>
</dbReference>
<reference evidence="4" key="1">
    <citation type="journal article" date="2018" name="BMC Genomics">
        <title>Comparative genomics of the wheat fungal pathogen Pyrenophora tritici-repentis reveals chromosomal variations and genome plasticity.</title>
        <authorList>
            <person name="Moolhuijzen P."/>
            <person name="See P.T."/>
            <person name="Hane J.K."/>
            <person name="Shi G."/>
            <person name="Liu Z."/>
            <person name="Oliver R.P."/>
            <person name="Moffat C.S."/>
        </authorList>
    </citation>
    <scope>NUCLEOTIDE SEQUENCE [LARGE SCALE GENOMIC DNA]</scope>
    <source>
        <strain evidence="4">M4</strain>
    </source>
</reference>
<dbReference type="SUPFAM" id="SSF48403">
    <property type="entry name" value="Ankyrin repeat"/>
    <property type="match status" value="1"/>
</dbReference>
<dbReference type="SMART" id="SM00248">
    <property type="entry name" value="ANK"/>
    <property type="match status" value="5"/>
</dbReference>
<feature type="repeat" description="ANK" evidence="1">
    <location>
        <begin position="569"/>
        <end position="601"/>
    </location>
</feature>
<accession>A0A2W1GNX7</accession>
<organism evidence="4 6">
    <name type="scientific">Pyrenophora tritici-repentis</name>
    <dbReference type="NCBI Taxonomy" id="45151"/>
    <lineage>
        <taxon>Eukaryota</taxon>
        <taxon>Fungi</taxon>
        <taxon>Dikarya</taxon>
        <taxon>Ascomycota</taxon>
        <taxon>Pezizomycotina</taxon>
        <taxon>Dothideomycetes</taxon>
        <taxon>Pleosporomycetidae</taxon>
        <taxon>Pleosporales</taxon>
        <taxon>Pleosporineae</taxon>
        <taxon>Pleosporaceae</taxon>
        <taxon>Pyrenophora</taxon>
    </lineage>
</organism>
<feature type="domain" description="Oxidoreductase acuF-like C2H2 type zinc-finger" evidence="3">
    <location>
        <begin position="310"/>
        <end position="338"/>
    </location>
</feature>
<comment type="caution">
    <text evidence="4">The sequence shown here is derived from an EMBL/GenBank/DDBJ whole genome shotgun (WGS) entry which is preliminary data.</text>
</comment>
<dbReference type="InterPro" id="IPR039323">
    <property type="entry name" value="ANKRD_45/46/60"/>
</dbReference>
<feature type="region of interest" description="Disordered" evidence="2">
    <location>
        <begin position="418"/>
        <end position="461"/>
    </location>
</feature>
<dbReference type="PROSITE" id="PS50088">
    <property type="entry name" value="ANK_REPEAT"/>
    <property type="match status" value="5"/>
</dbReference>
<proteinExistence type="predicted"/>
<keyword evidence="1" id="KW-0040">ANK repeat</keyword>
<dbReference type="Pfam" id="PF26082">
    <property type="entry name" value="zf-C2H2_AcuF"/>
    <property type="match status" value="1"/>
</dbReference>
<feature type="repeat" description="ANK" evidence="1">
    <location>
        <begin position="605"/>
        <end position="634"/>
    </location>
</feature>
<name>A0A2W1GNX7_9PLEO</name>
<dbReference type="EMBL" id="NRDI02000006">
    <property type="protein sequence ID" value="KAI1515296.1"/>
    <property type="molecule type" value="Genomic_DNA"/>
</dbReference>
<dbReference type="Pfam" id="PF12796">
    <property type="entry name" value="Ank_2"/>
    <property type="match status" value="1"/>
</dbReference>
<dbReference type="InterPro" id="IPR002110">
    <property type="entry name" value="Ankyrin_rpt"/>
</dbReference>